<feature type="transmembrane region" description="Helical" evidence="7">
    <location>
        <begin position="110"/>
        <end position="129"/>
    </location>
</feature>
<dbReference type="Gene3D" id="1.10.3720.10">
    <property type="entry name" value="MetI-like"/>
    <property type="match status" value="1"/>
</dbReference>
<dbReference type="PANTHER" id="PTHR43744:SF3">
    <property type="entry name" value="LACTOSE TRANSPORT SYSTEM PERMEASE PROTEIN LACG"/>
    <property type="match status" value="1"/>
</dbReference>
<dbReference type="CDD" id="cd06261">
    <property type="entry name" value="TM_PBP2"/>
    <property type="match status" value="1"/>
</dbReference>
<keyword evidence="4 7" id="KW-0812">Transmembrane</keyword>
<dbReference type="InterPro" id="IPR000515">
    <property type="entry name" value="MetI-like"/>
</dbReference>
<proteinExistence type="inferred from homology"/>
<evidence type="ECO:0000256" key="6">
    <source>
        <dbReference type="ARBA" id="ARBA00023136"/>
    </source>
</evidence>
<feature type="transmembrane region" description="Helical" evidence="7">
    <location>
        <begin position="242"/>
        <end position="263"/>
    </location>
</feature>
<dbReference type="SUPFAM" id="SSF161098">
    <property type="entry name" value="MetI-like"/>
    <property type="match status" value="1"/>
</dbReference>
<gene>
    <name evidence="9" type="ORF">ACFQ4B_25665</name>
</gene>
<dbReference type="Pfam" id="PF00528">
    <property type="entry name" value="BPD_transp_1"/>
    <property type="match status" value="1"/>
</dbReference>
<dbReference type="EMBL" id="JBHTLU010000035">
    <property type="protein sequence ID" value="MFD1223513.1"/>
    <property type="molecule type" value="Genomic_DNA"/>
</dbReference>
<dbReference type="InterPro" id="IPR035906">
    <property type="entry name" value="MetI-like_sf"/>
</dbReference>
<evidence type="ECO:0000256" key="3">
    <source>
        <dbReference type="ARBA" id="ARBA00022475"/>
    </source>
</evidence>
<feature type="transmembrane region" description="Helical" evidence="7">
    <location>
        <begin position="141"/>
        <end position="163"/>
    </location>
</feature>
<evidence type="ECO:0000256" key="4">
    <source>
        <dbReference type="ARBA" id="ARBA00022692"/>
    </source>
</evidence>
<sequence length="278" mass="31557">MRGEESKSIKSFYYLTLLIGAFVVLFPPYTIFITSLKTKQEFLQSRFALPEHWLNLDNYIYIFQKTKIISTALPNTLYIILLSVGGNIILGTMVAYALGRFEFRLKKFIIGAYLLASVIPLVTTQVATYKLMNTLGLINNIHAPILLNLGADVISIIIYLQFSRNISYTLDESAMIEGASLFRIYWNLFFPLLLPATVTVVILRTIYIYNDFYIPFLYMTKSSLQVVSTSIFQFVGPNAASWNYISAMIIVIFIPAIVLFLFLQKFIYAGVTSGSVKE</sequence>
<evidence type="ECO:0000259" key="8">
    <source>
        <dbReference type="PROSITE" id="PS50928"/>
    </source>
</evidence>
<feature type="transmembrane region" description="Helical" evidence="7">
    <location>
        <begin position="184"/>
        <end position="209"/>
    </location>
</feature>
<evidence type="ECO:0000256" key="7">
    <source>
        <dbReference type="RuleBase" id="RU363032"/>
    </source>
</evidence>
<dbReference type="PANTHER" id="PTHR43744">
    <property type="entry name" value="ABC TRANSPORTER PERMEASE PROTEIN MG189-RELATED-RELATED"/>
    <property type="match status" value="1"/>
</dbReference>
<evidence type="ECO:0000313" key="10">
    <source>
        <dbReference type="Proteomes" id="UP001597180"/>
    </source>
</evidence>
<dbReference type="Proteomes" id="UP001597180">
    <property type="component" value="Unassembled WGS sequence"/>
</dbReference>
<keyword evidence="5 7" id="KW-1133">Transmembrane helix</keyword>
<keyword evidence="10" id="KW-1185">Reference proteome</keyword>
<evidence type="ECO:0000256" key="1">
    <source>
        <dbReference type="ARBA" id="ARBA00004651"/>
    </source>
</evidence>
<name>A0ABW3US01_9BACL</name>
<keyword evidence="3" id="KW-1003">Cell membrane</keyword>
<comment type="similarity">
    <text evidence="7">Belongs to the binding-protein-dependent transport system permease family.</text>
</comment>
<keyword evidence="2 7" id="KW-0813">Transport</keyword>
<organism evidence="9 10">
    <name type="scientific">Paenibacillus vulneris</name>
    <dbReference type="NCBI Taxonomy" id="1133364"/>
    <lineage>
        <taxon>Bacteria</taxon>
        <taxon>Bacillati</taxon>
        <taxon>Bacillota</taxon>
        <taxon>Bacilli</taxon>
        <taxon>Bacillales</taxon>
        <taxon>Paenibacillaceae</taxon>
        <taxon>Paenibacillus</taxon>
    </lineage>
</organism>
<comment type="subcellular location">
    <subcellularLocation>
        <location evidence="1 7">Cell membrane</location>
        <topology evidence="1 7">Multi-pass membrane protein</topology>
    </subcellularLocation>
</comment>
<protein>
    <submittedName>
        <fullName evidence="9">Carbohydrate ABC transporter permease</fullName>
    </submittedName>
</protein>
<dbReference type="RefSeq" id="WP_345590831.1">
    <property type="nucleotide sequence ID" value="NZ_BAABJG010000024.1"/>
</dbReference>
<accession>A0ABW3US01</accession>
<evidence type="ECO:0000313" key="9">
    <source>
        <dbReference type="EMBL" id="MFD1223513.1"/>
    </source>
</evidence>
<feature type="domain" description="ABC transmembrane type-1" evidence="8">
    <location>
        <begin position="73"/>
        <end position="263"/>
    </location>
</feature>
<reference evidence="10" key="1">
    <citation type="journal article" date="2019" name="Int. J. Syst. Evol. Microbiol.">
        <title>The Global Catalogue of Microorganisms (GCM) 10K type strain sequencing project: providing services to taxonomists for standard genome sequencing and annotation.</title>
        <authorList>
            <consortium name="The Broad Institute Genomics Platform"/>
            <consortium name="The Broad Institute Genome Sequencing Center for Infectious Disease"/>
            <person name="Wu L."/>
            <person name="Ma J."/>
        </authorList>
    </citation>
    <scope>NUCLEOTIDE SEQUENCE [LARGE SCALE GENOMIC DNA]</scope>
    <source>
        <strain evidence="10">CCUG 53270</strain>
    </source>
</reference>
<keyword evidence="6 7" id="KW-0472">Membrane</keyword>
<feature type="transmembrane region" description="Helical" evidence="7">
    <location>
        <begin position="77"/>
        <end position="98"/>
    </location>
</feature>
<comment type="caution">
    <text evidence="9">The sequence shown here is derived from an EMBL/GenBank/DDBJ whole genome shotgun (WGS) entry which is preliminary data.</text>
</comment>
<feature type="transmembrane region" description="Helical" evidence="7">
    <location>
        <begin position="12"/>
        <end position="33"/>
    </location>
</feature>
<evidence type="ECO:0000256" key="2">
    <source>
        <dbReference type="ARBA" id="ARBA00022448"/>
    </source>
</evidence>
<dbReference type="PROSITE" id="PS50928">
    <property type="entry name" value="ABC_TM1"/>
    <property type="match status" value="1"/>
</dbReference>
<evidence type="ECO:0000256" key="5">
    <source>
        <dbReference type="ARBA" id="ARBA00022989"/>
    </source>
</evidence>